<keyword evidence="8" id="KW-0472">Membrane</keyword>
<evidence type="ECO:0000256" key="9">
    <source>
        <dbReference type="ARBA" id="ARBA00023239"/>
    </source>
</evidence>
<dbReference type="InterPro" id="IPR029787">
    <property type="entry name" value="Nucleotide_cyclase"/>
</dbReference>
<dbReference type="PANTHER" id="PTHR11920">
    <property type="entry name" value="GUANYLYL CYCLASE"/>
    <property type="match status" value="1"/>
</dbReference>
<dbReference type="EMBL" id="CAICTM010000232">
    <property type="protein sequence ID" value="CAB9505497.1"/>
    <property type="molecule type" value="Genomic_DNA"/>
</dbReference>
<evidence type="ECO:0000256" key="13">
    <source>
        <dbReference type="RuleBase" id="RU003431"/>
    </source>
</evidence>
<dbReference type="GO" id="GO:0004016">
    <property type="term" value="F:adenylate cyclase activity"/>
    <property type="evidence" value="ECO:0007669"/>
    <property type="project" value="TreeGrafter"/>
</dbReference>
<protein>
    <recommendedName>
        <fullName evidence="2 13">Guanylate cyclase</fullName>
        <ecNumber evidence="2 13">4.6.1.2</ecNumber>
    </recommendedName>
</protein>
<dbReference type="SUPFAM" id="SSF49899">
    <property type="entry name" value="Concanavalin A-like lectins/glucanases"/>
    <property type="match status" value="2"/>
</dbReference>
<keyword evidence="3" id="KW-0723">Serine/threonine-protein kinase</keyword>
<dbReference type="PANTHER" id="PTHR11920:SF335">
    <property type="entry name" value="GUANYLATE CYCLASE"/>
    <property type="match status" value="1"/>
</dbReference>
<feature type="binding site" evidence="11">
    <location>
        <position position="1305"/>
    </location>
    <ligand>
        <name>ATP</name>
        <dbReference type="ChEBI" id="CHEBI:30616"/>
    </ligand>
</feature>
<dbReference type="SMART" id="SM00044">
    <property type="entry name" value="CYCc"/>
    <property type="match status" value="1"/>
</dbReference>
<feature type="region of interest" description="Disordered" evidence="14">
    <location>
        <begin position="1859"/>
        <end position="1880"/>
    </location>
</feature>
<dbReference type="Gene3D" id="2.60.120.200">
    <property type="match status" value="2"/>
</dbReference>
<dbReference type="InterPro" id="IPR008271">
    <property type="entry name" value="Ser/Thr_kinase_AS"/>
</dbReference>
<keyword evidence="5 11" id="KW-0547">Nucleotide-binding</keyword>
<dbReference type="Gene3D" id="1.10.510.10">
    <property type="entry name" value="Transferase(Phosphotransferase) domain 1"/>
    <property type="match status" value="1"/>
</dbReference>
<feature type="signal peptide" evidence="15">
    <location>
        <begin position="1"/>
        <end position="23"/>
    </location>
</feature>
<evidence type="ECO:0000256" key="14">
    <source>
        <dbReference type="SAM" id="MobiDB-lite"/>
    </source>
</evidence>
<feature type="domain" description="Guanylate cyclase" evidence="17">
    <location>
        <begin position="1654"/>
        <end position="1786"/>
    </location>
</feature>
<feature type="chain" id="PRO_5040111808" description="Guanylate cyclase" evidence="15">
    <location>
        <begin position="24"/>
        <end position="1947"/>
    </location>
</feature>
<evidence type="ECO:0000256" key="2">
    <source>
        <dbReference type="ARBA" id="ARBA00012202"/>
    </source>
</evidence>
<gene>
    <name evidence="18" type="ORF">SEMRO_233_G094150.1</name>
</gene>
<keyword evidence="9 12" id="KW-0456">Lyase</keyword>
<dbReference type="OrthoDB" id="4062651at2759"/>
<evidence type="ECO:0000256" key="7">
    <source>
        <dbReference type="ARBA" id="ARBA00022989"/>
    </source>
</evidence>
<evidence type="ECO:0000256" key="5">
    <source>
        <dbReference type="ARBA" id="ARBA00022741"/>
    </source>
</evidence>
<dbReference type="PRINTS" id="PR00109">
    <property type="entry name" value="TYRKINASE"/>
</dbReference>
<evidence type="ECO:0000259" key="17">
    <source>
        <dbReference type="PROSITE" id="PS50125"/>
    </source>
</evidence>
<keyword evidence="18" id="KW-0808">Transferase</keyword>
<dbReference type="SUPFAM" id="SSF55073">
    <property type="entry name" value="Nucleotide cyclase"/>
    <property type="match status" value="1"/>
</dbReference>
<dbReference type="PROSITE" id="PS50125">
    <property type="entry name" value="GUANYLATE_CYCLASE_2"/>
    <property type="match status" value="1"/>
</dbReference>
<evidence type="ECO:0000256" key="8">
    <source>
        <dbReference type="ARBA" id="ARBA00023136"/>
    </source>
</evidence>
<dbReference type="GO" id="GO:0035556">
    <property type="term" value="P:intracellular signal transduction"/>
    <property type="evidence" value="ECO:0007669"/>
    <property type="project" value="InterPro"/>
</dbReference>
<dbReference type="InterPro" id="IPR001245">
    <property type="entry name" value="Ser-Thr/Tyr_kinase_cat_dom"/>
</dbReference>
<dbReference type="SUPFAM" id="SSF56112">
    <property type="entry name" value="Protein kinase-like (PK-like)"/>
    <property type="match status" value="1"/>
</dbReference>
<dbReference type="InterPro" id="IPR000719">
    <property type="entry name" value="Prot_kinase_dom"/>
</dbReference>
<dbReference type="Pfam" id="PF07714">
    <property type="entry name" value="PK_Tyr_Ser-Thr"/>
    <property type="match status" value="1"/>
</dbReference>
<feature type="region of interest" description="Disordered" evidence="14">
    <location>
        <begin position="1308"/>
        <end position="1343"/>
    </location>
</feature>
<keyword evidence="6 11" id="KW-0067">ATP-binding</keyword>
<evidence type="ECO:0000259" key="16">
    <source>
        <dbReference type="PROSITE" id="PS50011"/>
    </source>
</evidence>
<dbReference type="PROSITE" id="PS50011">
    <property type="entry name" value="PROTEIN_KINASE_DOM"/>
    <property type="match status" value="1"/>
</dbReference>
<dbReference type="Pfam" id="PF00211">
    <property type="entry name" value="Guanylate_cyc"/>
    <property type="match status" value="1"/>
</dbReference>
<comment type="catalytic activity">
    <reaction evidence="13">
        <text>GTP = 3',5'-cyclic GMP + diphosphate</text>
        <dbReference type="Rhea" id="RHEA:13665"/>
        <dbReference type="ChEBI" id="CHEBI:33019"/>
        <dbReference type="ChEBI" id="CHEBI:37565"/>
        <dbReference type="ChEBI" id="CHEBI:57746"/>
        <dbReference type="EC" id="4.6.1.2"/>
    </reaction>
</comment>
<dbReference type="GO" id="GO:0005886">
    <property type="term" value="C:plasma membrane"/>
    <property type="evidence" value="ECO:0007669"/>
    <property type="project" value="TreeGrafter"/>
</dbReference>
<evidence type="ECO:0000256" key="6">
    <source>
        <dbReference type="ARBA" id="ARBA00022840"/>
    </source>
</evidence>
<keyword evidence="15" id="KW-0732">Signal</keyword>
<keyword evidence="7" id="KW-1133">Transmembrane helix</keyword>
<dbReference type="GO" id="GO:0004383">
    <property type="term" value="F:guanylate cyclase activity"/>
    <property type="evidence" value="ECO:0007669"/>
    <property type="project" value="UniProtKB-EC"/>
</dbReference>
<dbReference type="InterPro" id="IPR018297">
    <property type="entry name" value="A/G_cyclase_CS"/>
</dbReference>
<comment type="similarity">
    <text evidence="12">Belongs to the adenylyl cyclase class-4/guanylyl cyclase family.</text>
</comment>
<sequence>MKSILCSALLVHVLLATAATATATATATTASNNTGSNTTTSSTTSPTSSPGNCVAGGSGFGYAFDWTRPDTISLKWSDIPAGRHTVEYWYRITDLHLTSNHIVSYSAYNVRGYLGQGGQPYEAANELFFLTQPDSISLWRGSGRVTLRTSQNPRVGTIYENEWRHLAYVFNSYTNPPLVQFFLDGQQLDFASTQITLTTNGTHTDADSGSDSQEVTYEKAPFSNDWDLPEHPDANEYYGVDQQKQVKVVENPCLLAEKAERFQWSDVVWVPLQSTTSTSSTAECTREEQALLVAAAGAYALVFEKNSSEPLFVEDDTTASNAGSFRYTKFFIPVIAITTPTIVPTHMNFTRTKDPLSYAPDFSGLVEPNGVLALGQEPDRPWGDFDPQQAANGCLDEFRVWSSARTPQQIKDNYKLAIDTNTDPTAKDLHLYWNFNQPTQGALSLTTDSSPNGTHPGLVGNLPTIANEMTFSNGDPKAPPTPPLRIPTQACPLVGYNQEVVVAVNTQAPNAFTTFELKSFDPDGDDLITTLLSIPPPELGTLHSTTSSEPLAVGDIVTDLERTENKRVVFVVTADNNNNNNNNNNNTFAQGITFQYQVQDKTLHVSTATVRLVPHVVEEPNSKNITIPEDKLSYFSLGRPSQITQALMQVVITQLPQRGTLYQAQFNPNLRPAYTSIALSLNQYGEMQAITEPQALVENERGIVMYLPETNAASATPDEIFDTFAYKFVDTASGLESATEATLGISVQAVNDAPASINASAVVIPGEQQDTAVVLTLTSTDVDLDAAESFATRPYARVTHFPLLGQLYQYNASSSDEDEDHNNNKGAYLDPSVTAVPQTFAWASNVLRYSSQYSQCGAACYEWRNPDCTSTDLLSGGWETGSCSATGWHASGILGPPDVYPVYVDSKNSWDLSEENEGHEWIELEFPFPVFINAFEVYETHKPGSVWRISTTGEYLDDPDETCIRETCSTKTKWQTLWTKPQETVTSGFERATIFSPPLCPSTVKSNLVRMDIDTSRALGWNGFDAAKVTGSLAAPPGLVNDPSNRLVYAPLTGVHGVDQFSFASSDCLGEGEDAIFTVTIEAPAGVNDNVFYQQELIFPLEPGQVESIELDLSQTLENIQEVLQREPTNLTAAIAFTNALGSNEDAFVNISLTDPNVTLELGVERRGAPFSHVDIWFLDNELGRNMTFRVRYWILPQLECVNGIEDIDQGICICTSSQWTGEVCSEEVSNEVNLGLAIGMPIAAVLIVGLITYFYCEGRRKQNDSVWHVKKEELKFGDPPEIVGRGTFGVVLLAEYRGTQVAVKRVIPPKSSGKKDDRLDITDHNDSTHRSGSKSSAGLQSGSFGRSSAVGALSGMNLVSGATSMVGMGSMWMTSMVGGGSQTEQMEIIQRKRMKLEFIEEMRYLSKLRHPCVTTIMGAVLGKDPMLVMEYMDHGSLYDLLHNETMVIEGDLLVNVLRDISQGIRFLHSATPQVIHGDLKAANILVDTKFRAKVADFGLSQKQNLGGTGTPFWMAPELLRGESANTAESDIYSFGMILFEVYSRRDPYEDEDAHEVLRLVADRQVMKRPPVPRYMPEKMKSLMTDCLDDNPEQRPSSEEVDVRIKRMDVKNVDPGQANVKASSASLFDVFPRHIAEALRDGRTPDPDHRDSVTIFFSDIVGFTNLSATLEPRKVAQMLDRLYTKLDALTHKHDIFKVETIGDAYMAVTNLVKEQDDDHARRIALFAIDAIAAANDTIIDADDPAKGHVNIRVGFHSGSVVGDVVGTRAPRYCLFGDTVNTASRMESNSEVNRIHCSRAAAQLLHTQCPDLPLTSRGKISVKGKGKMHTYWVNEGGSTRRKGSSFFDLNDSFGVISTGMDDSDIEAPPPETIPKEASNKRTTQLAGATLENVPEEPEESMEFFSDEFDVEESFAVEVPEPEMAPPPIIAPPLVVKSSLSLFEDEIEV</sequence>
<proteinExistence type="inferred from homology"/>
<evidence type="ECO:0000256" key="11">
    <source>
        <dbReference type="PROSITE-ProRule" id="PRU10141"/>
    </source>
</evidence>
<comment type="caution">
    <text evidence="18">The sequence shown here is derived from an EMBL/GenBank/DDBJ whole genome shotgun (WGS) entry which is preliminary data.</text>
</comment>
<evidence type="ECO:0000313" key="19">
    <source>
        <dbReference type="Proteomes" id="UP001153069"/>
    </source>
</evidence>
<evidence type="ECO:0000256" key="3">
    <source>
        <dbReference type="ARBA" id="ARBA00022527"/>
    </source>
</evidence>
<dbReference type="PROSITE" id="PS00107">
    <property type="entry name" value="PROTEIN_KINASE_ATP"/>
    <property type="match status" value="1"/>
</dbReference>
<dbReference type="PROSITE" id="PS00108">
    <property type="entry name" value="PROTEIN_KINASE_ST"/>
    <property type="match status" value="1"/>
</dbReference>
<evidence type="ECO:0000256" key="15">
    <source>
        <dbReference type="SAM" id="SignalP"/>
    </source>
</evidence>
<dbReference type="InterPro" id="IPR050401">
    <property type="entry name" value="Cyclic_nucleotide_synthase"/>
</dbReference>
<feature type="compositionally biased region" description="Basic and acidic residues" evidence="14">
    <location>
        <begin position="1314"/>
        <end position="1330"/>
    </location>
</feature>
<keyword evidence="18" id="KW-0418">Kinase</keyword>
<dbReference type="InterPro" id="IPR017441">
    <property type="entry name" value="Protein_kinase_ATP_BS"/>
</dbReference>
<dbReference type="InterPro" id="IPR011009">
    <property type="entry name" value="Kinase-like_dom_sf"/>
</dbReference>
<dbReference type="CDD" id="cd07302">
    <property type="entry name" value="CHD"/>
    <property type="match status" value="1"/>
</dbReference>
<feature type="domain" description="Protein kinase" evidence="16">
    <location>
        <begin position="1278"/>
        <end position="1605"/>
    </location>
</feature>
<name>A0A9N8HA88_9STRA</name>
<accession>A0A9N8HA88</accession>
<dbReference type="Proteomes" id="UP001153069">
    <property type="component" value="Unassembled WGS sequence"/>
</dbReference>
<keyword evidence="4" id="KW-0812">Transmembrane</keyword>
<evidence type="ECO:0000313" key="18">
    <source>
        <dbReference type="EMBL" id="CAB9505497.1"/>
    </source>
</evidence>
<dbReference type="SMART" id="SM00220">
    <property type="entry name" value="S_TKc"/>
    <property type="match status" value="1"/>
</dbReference>
<feature type="region of interest" description="Disordered" evidence="14">
    <location>
        <begin position="28"/>
        <end position="51"/>
    </location>
</feature>
<reference evidence="18" key="1">
    <citation type="submission" date="2020-06" db="EMBL/GenBank/DDBJ databases">
        <authorList>
            <consortium name="Plant Systems Biology data submission"/>
        </authorList>
    </citation>
    <scope>NUCLEOTIDE SEQUENCE</scope>
    <source>
        <strain evidence="18">D6</strain>
    </source>
</reference>
<dbReference type="GO" id="GO:0005524">
    <property type="term" value="F:ATP binding"/>
    <property type="evidence" value="ECO:0007669"/>
    <property type="project" value="UniProtKB-UniRule"/>
</dbReference>
<dbReference type="Gene3D" id="3.30.200.20">
    <property type="entry name" value="Phosphorylase Kinase, domain 1"/>
    <property type="match status" value="1"/>
</dbReference>
<evidence type="ECO:0000256" key="4">
    <source>
        <dbReference type="ARBA" id="ARBA00022692"/>
    </source>
</evidence>
<dbReference type="FunFam" id="3.30.70.1230:FF:000030">
    <property type="entry name" value="Si:ch211-215j19.12"/>
    <property type="match status" value="1"/>
</dbReference>
<organism evidence="18 19">
    <name type="scientific">Seminavis robusta</name>
    <dbReference type="NCBI Taxonomy" id="568900"/>
    <lineage>
        <taxon>Eukaryota</taxon>
        <taxon>Sar</taxon>
        <taxon>Stramenopiles</taxon>
        <taxon>Ochrophyta</taxon>
        <taxon>Bacillariophyta</taxon>
        <taxon>Bacillariophyceae</taxon>
        <taxon>Bacillariophycidae</taxon>
        <taxon>Naviculales</taxon>
        <taxon>Naviculaceae</taxon>
        <taxon>Seminavis</taxon>
    </lineage>
</organism>
<dbReference type="GO" id="GO:0004674">
    <property type="term" value="F:protein serine/threonine kinase activity"/>
    <property type="evidence" value="ECO:0007669"/>
    <property type="project" value="UniProtKB-KW"/>
</dbReference>
<dbReference type="InterPro" id="IPR013320">
    <property type="entry name" value="ConA-like_dom_sf"/>
</dbReference>
<dbReference type="PROSITE" id="PS00452">
    <property type="entry name" value="GUANYLATE_CYCLASE_1"/>
    <property type="match status" value="1"/>
</dbReference>
<dbReference type="GO" id="GO:0001653">
    <property type="term" value="F:peptide receptor activity"/>
    <property type="evidence" value="ECO:0007669"/>
    <property type="project" value="TreeGrafter"/>
</dbReference>
<evidence type="ECO:0000256" key="12">
    <source>
        <dbReference type="RuleBase" id="RU000405"/>
    </source>
</evidence>
<dbReference type="EC" id="4.6.1.2" evidence="2 13"/>
<keyword evidence="10 13" id="KW-0141">cGMP biosynthesis</keyword>
<dbReference type="GO" id="GO:0007168">
    <property type="term" value="P:receptor guanylyl cyclase signaling pathway"/>
    <property type="evidence" value="ECO:0007669"/>
    <property type="project" value="TreeGrafter"/>
</dbReference>
<evidence type="ECO:0000256" key="10">
    <source>
        <dbReference type="ARBA" id="ARBA00023293"/>
    </source>
</evidence>
<keyword evidence="19" id="KW-1185">Reference proteome</keyword>
<evidence type="ECO:0000256" key="1">
    <source>
        <dbReference type="ARBA" id="ARBA00004167"/>
    </source>
</evidence>
<dbReference type="Gene3D" id="3.30.70.1230">
    <property type="entry name" value="Nucleotide cyclase"/>
    <property type="match status" value="1"/>
</dbReference>
<dbReference type="InterPro" id="IPR001054">
    <property type="entry name" value="A/G_cyclase"/>
</dbReference>
<comment type="subcellular location">
    <subcellularLocation>
        <location evidence="1">Membrane</location>
        <topology evidence="1">Single-pass membrane protein</topology>
    </subcellularLocation>
</comment>
<feature type="compositionally biased region" description="Polar residues" evidence="14">
    <location>
        <begin position="1334"/>
        <end position="1343"/>
    </location>
</feature>